<proteinExistence type="inferred from homology"/>
<dbReference type="InterPro" id="IPR027417">
    <property type="entry name" value="P-loop_NTPase"/>
</dbReference>
<dbReference type="EMBL" id="VSWC01000040">
    <property type="protein sequence ID" value="KAA1106355.1"/>
    <property type="molecule type" value="Genomic_DNA"/>
</dbReference>
<keyword evidence="1" id="KW-0547">Nucleotide-binding</keyword>
<dbReference type="EMBL" id="VDEP01000305">
    <property type="protein sequence ID" value="KAA1109408.1"/>
    <property type="molecule type" value="Genomic_DNA"/>
</dbReference>
<name>A0A5B0Q847_PUCGR</name>
<feature type="compositionally biased region" description="Polar residues" evidence="2">
    <location>
        <begin position="560"/>
        <end position="580"/>
    </location>
</feature>
<sequence>MKMFLIRKKTKNTSVSATIVSNSSPPEPKMNSPPPKTESSSGNRFSRLNQQTTNPNMISPSSPDLTGYTSNPEESKSYQSFSYSPSQQARSPSVTSPGGGLSHSARAGLRKNRQIQTFNLIVLGAKSTGKSTFVHTLIGSLTPSLPTQDDPPAISVTSTSSLSERLTSIVTLSGEKVMFNVIDTPGLDIQSNDEFRADLQMNETLRYIESKFDDSLQIERQVHRNPTRLGDGHVHVSIYFIDPSTITQRGAPIGSADNHLDLTATKPTNGQELHMSAIDLRQLKRLSRRCNIMPVIGRADELTEAQLINIKNVVQTDMKSYGIDLGLFAVSEPESDQEDTSSDHPEVTTASSNSCKSNEDDEARKKLPRRKSAALLTPRRPFSSIVDSLQDLDGVCGMIPLSVIGAEVLPGKSMDADDLERLNRINPLFSIPNDEEPSSMYVRRFKWATVDVLNPRHCDFVLLRAVILGSHFKRLKEATRLEKYEKYRTEKLLARRMTMNKGALGIEEQRRIAIEVEKMEIPHIEPAVSIFVPSSATNRPPSTSANLFKPSGWRKKQPSAPATSVKQPSTYPSPTNTENHLSSRHPSRSPPPEKANNLPMVF</sequence>
<evidence type="ECO:0000259" key="3">
    <source>
        <dbReference type="PROSITE" id="PS51719"/>
    </source>
</evidence>
<feature type="compositionally biased region" description="Low complexity" evidence="2">
    <location>
        <begin position="77"/>
        <end position="88"/>
    </location>
</feature>
<comment type="caution">
    <text evidence="5">The sequence shown here is derived from an EMBL/GenBank/DDBJ whole genome shotgun (WGS) entry which is preliminary data.</text>
</comment>
<protein>
    <recommendedName>
        <fullName evidence="3">Septin-type G domain-containing protein</fullName>
    </recommendedName>
</protein>
<dbReference type="OrthoDB" id="10261408at2759"/>
<dbReference type="AlphaFoldDB" id="A0A5B0Q847"/>
<dbReference type="PANTHER" id="PTHR18884">
    <property type="entry name" value="SEPTIN"/>
    <property type="match status" value="1"/>
</dbReference>
<gene>
    <name evidence="4" type="ORF">PGT21_033787</name>
    <name evidence="5" type="ORF">PGTUg99_032545</name>
</gene>
<evidence type="ECO:0000313" key="6">
    <source>
        <dbReference type="Proteomes" id="UP000324748"/>
    </source>
</evidence>
<evidence type="ECO:0000256" key="1">
    <source>
        <dbReference type="RuleBase" id="RU004560"/>
    </source>
</evidence>
<dbReference type="Proteomes" id="UP000324748">
    <property type="component" value="Unassembled WGS sequence"/>
</dbReference>
<feature type="domain" description="Septin-type G" evidence="3">
    <location>
        <begin position="114"/>
        <end position="494"/>
    </location>
</feature>
<evidence type="ECO:0000313" key="5">
    <source>
        <dbReference type="EMBL" id="KAA1109408.1"/>
    </source>
</evidence>
<dbReference type="SUPFAM" id="SSF52540">
    <property type="entry name" value="P-loop containing nucleoside triphosphate hydrolases"/>
    <property type="match status" value="1"/>
</dbReference>
<evidence type="ECO:0000313" key="7">
    <source>
        <dbReference type="Proteomes" id="UP000325313"/>
    </source>
</evidence>
<keyword evidence="1" id="KW-0342">GTP-binding</keyword>
<evidence type="ECO:0000313" key="4">
    <source>
        <dbReference type="EMBL" id="KAA1106355.1"/>
    </source>
</evidence>
<feature type="region of interest" description="Disordered" evidence="2">
    <location>
        <begin position="533"/>
        <end position="602"/>
    </location>
</feature>
<dbReference type="GO" id="GO:0005525">
    <property type="term" value="F:GTP binding"/>
    <property type="evidence" value="ECO:0007669"/>
    <property type="project" value="UniProtKB-KW"/>
</dbReference>
<organism evidence="5 7">
    <name type="scientific">Puccinia graminis f. sp. tritici</name>
    <dbReference type="NCBI Taxonomy" id="56615"/>
    <lineage>
        <taxon>Eukaryota</taxon>
        <taxon>Fungi</taxon>
        <taxon>Dikarya</taxon>
        <taxon>Basidiomycota</taxon>
        <taxon>Pucciniomycotina</taxon>
        <taxon>Pucciniomycetes</taxon>
        <taxon>Pucciniales</taxon>
        <taxon>Pucciniaceae</taxon>
        <taxon>Puccinia</taxon>
    </lineage>
</organism>
<dbReference type="Proteomes" id="UP000325313">
    <property type="component" value="Unassembled WGS sequence"/>
</dbReference>
<dbReference type="InterPro" id="IPR030379">
    <property type="entry name" value="G_SEPTIN_dom"/>
</dbReference>
<evidence type="ECO:0000256" key="2">
    <source>
        <dbReference type="SAM" id="MobiDB-lite"/>
    </source>
</evidence>
<feature type="compositionally biased region" description="Pro residues" evidence="2">
    <location>
        <begin position="25"/>
        <end position="36"/>
    </location>
</feature>
<feature type="region of interest" description="Disordered" evidence="2">
    <location>
        <begin position="1"/>
        <end position="108"/>
    </location>
</feature>
<feature type="compositionally biased region" description="Polar residues" evidence="2">
    <location>
        <begin position="533"/>
        <end position="546"/>
    </location>
</feature>
<feature type="region of interest" description="Disordered" evidence="2">
    <location>
        <begin position="332"/>
        <end position="370"/>
    </location>
</feature>
<dbReference type="Pfam" id="PF00735">
    <property type="entry name" value="Septin"/>
    <property type="match status" value="3"/>
</dbReference>
<dbReference type="Gene3D" id="3.40.50.300">
    <property type="entry name" value="P-loop containing nucleotide triphosphate hydrolases"/>
    <property type="match status" value="1"/>
</dbReference>
<accession>A0A5B0Q847</accession>
<feature type="compositionally biased region" description="Polar residues" evidence="2">
    <location>
        <begin position="37"/>
        <end position="72"/>
    </location>
</feature>
<feature type="compositionally biased region" description="Basic residues" evidence="2">
    <location>
        <begin position="1"/>
        <end position="11"/>
    </location>
</feature>
<keyword evidence="6" id="KW-1185">Reference proteome</keyword>
<reference evidence="6 7" key="1">
    <citation type="submission" date="2019-05" db="EMBL/GenBank/DDBJ databases">
        <title>Emergence of the Ug99 lineage of the wheat stem rust pathogen through somatic hybridization.</title>
        <authorList>
            <person name="Li F."/>
            <person name="Upadhyaya N.M."/>
            <person name="Sperschneider J."/>
            <person name="Matny O."/>
            <person name="Nguyen-Phuc H."/>
            <person name="Mago R."/>
            <person name="Raley C."/>
            <person name="Miller M.E."/>
            <person name="Silverstein K.A.T."/>
            <person name="Henningsen E."/>
            <person name="Hirsch C.D."/>
            <person name="Visser B."/>
            <person name="Pretorius Z.A."/>
            <person name="Steffenson B.J."/>
            <person name="Schwessinger B."/>
            <person name="Dodds P.N."/>
            <person name="Figueroa M."/>
        </authorList>
    </citation>
    <scope>NUCLEOTIDE SEQUENCE [LARGE SCALE GENOMIC DNA]</scope>
    <source>
        <strain evidence="4">21-0</strain>
        <strain evidence="5 7">Ug99</strain>
    </source>
</reference>
<comment type="similarity">
    <text evidence="1">Belongs to the TRAFAC class TrmE-Era-EngA-EngB-Septin-like GTPase superfamily. Septin GTPase family.</text>
</comment>
<dbReference type="PROSITE" id="PS51719">
    <property type="entry name" value="G_SEPTIN"/>
    <property type="match status" value="1"/>
</dbReference>